<dbReference type="CDD" id="cd11685">
    <property type="entry name" value="UEV_TSG101-like"/>
    <property type="match status" value="1"/>
</dbReference>
<dbReference type="Gene3D" id="3.10.110.10">
    <property type="entry name" value="Ubiquitin Conjugating Enzyme"/>
    <property type="match status" value="1"/>
</dbReference>
<feature type="domain" description="HECT" evidence="3">
    <location>
        <begin position="228"/>
        <end position="272"/>
    </location>
</feature>
<dbReference type="Pfam" id="PF00632">
    <property type="entry name" value="HECT"/>
    <property type="match status" value="1"/>
</dbReference>
<comment type="caution">
    <text evidence="2">Lacks conserved residue(s) required for the propagation of feature annotation.</text>
</comment>
<evidence type="ECO:0000313" key="5">
    <source>
        <dbReference type="Proteomes" id="UP000085678"/>
    </source>
</evidence>
<keyword evidence="5" id="KW-1185">Reference proteome</keyword>
<dbReference type="Proteomes" id="UP000085678">
    <property type="component" value="Unplaced"/>
</dbReference>
<dbReference type="KEGG" id="lak:106158870"/>
<dbReference type="GO" id="GO:0043130">
    <property type="term" value="F:ubiquitin binding"/>
    <property type="evidence" value="ECO:0007669"/>
    <property type="project" value="TreeGrafter"/>
</dbReference>
<name>A0A1S3HXZ7_LINAN</name>
<dbReference type="InterPro" id="IPR008883">
    <property type="entry name" value="UEV_N"/>
</dbReference>
<proteinExistence type="predicted"/>
<dbReference type="Gene3D" id="3.90.1750.10">
    <property type="entry name" value="Hect, E3 ligase catalytic domains"/>
    <property type="match status" value="1"/>
</dbReference>
<dbReference type="RefSeq" id="XP_013390436.1">
    <property type="nucleotide sequence ID" value="XM_013534982.1"/>
</dbReference>
<reference evidence="6" key="1">
    <citation type="submission" date="2025-08" db="UniProtKB">
        <authorList>
            <consortium name="RefSeq"/>
        </authorList>
    </citation>
    <scope>IDENTIFICATION</scope>
    <source>
        <tissue evidence="6">Gonads</tissue>
    </source>
</reference>
<dbReference type="Pfam" id="PF05743">
    <property type="entry name" value="UEV"/>
    <property type="match status" value="1"/>
</dbReference>
<dbReference type="InterPro" id="IPR000569">
    <property type="entry name" value="HECT_dom"/>
</dbReference>
<gene>
    <name evidence="6" type="primary">LOC106158870</name>
</gene>
<dbReference type="PROSITE" id="PS50237">
    <property type="entry name" value="HECT"/>
    <property type="match status" value="1"/>
</dbReference>
<dbReference type="InterPro" id="IPR035983">
    <property type="entry name" value="Hect_E3_ubiquitin_ligase"/>
</dbReference>
<evidence type="ECO:0000256" key="2">
    <source>
        <dbReference type="PROSITE-ProRule" id="PRU00104"/>
    </source>
</evidence>
<keyword evidence="1 2" id="KW-0833">Ubl conjugation pathway</keyword>
<dbReference type="InParanoid" id="A0A1S3HXZ7"/>
<sequence length="536" mass="60435">MYSASEMAGSQGNDAYLRNALSKYQYPDLAQRDILQAFSHFKDLRPNVDSFVFNDGNRKELLCLAGTIPVTYKGTIYNIPVCVWLLETHPYNPPVVNVKPTATMQIKPGQYVDANGRVYLPFLFEWRHPQSDLLGLIQIMCIIFGETPPVFTKKAEGPTPRAGCPQGGLSYPLYMHPVIPSLPTPSPLSPPTNAAPLWHTPVRSQPKTTIVALHRSTIQQDMLSLFMEPTIIDMKLMVTFIGEKGADGQGLSRDAYCAFWKEFFTSACGEYERVPLLSPKYGQDEWKAVGRILLKGYIDCGVYPLQLSLAFSVAVIFGERSVSSDMLLQSFRMYLPEADRKVVDKALCGEVLDEDEQDDLLDLLSRVGCNSIPKKEHMRNTVLRMAHKELIQEPKYALDAMAETVCGQLQMLFPDVQKLRLMYENKTPTARKVINLLNCTPANKEQSDAFGYLKQFIKGLDNAMLKKFLRYFTGADLICTSHIDISFNRMVGLARAPQAHTCGPLIELPCTYRSYTELRQEFMAILESDYLKMDIV</sequence>
<dbReference type="GO" id="GO:0008333">
    <property type="term" value="P:endosome to lysosome transport"/>
    <property type="evidence" value="ECO:0007669"/>
    <property type="project" value="TreeGrafter"/>
</dbReference>
<evidence type="ECO:0000259" key="4">
    <source>
        <dbReference type="PROSITE" id="PS51322"/>
    </source>
</evidence>
<organism evidence="5 6">
    <name type="scientific">Lingula anatina</name>
    <name type="common">Brachiopod</name>
    <name type="synonym">Lingula unguis</name>
    <dbReference type="NCBI Taxonomy" id="7574"/>
    <lineage>
        <taxon>Eukaryota</taxon>
        <taxon>Metazoa</taxon>
        <taxon>Spiralia</taxon>
        <taxon>Lophotrochozoa</taxon>
        <taxon>Brachiopoda</taxon>
        <taxon>Linguliformea</taxon>
        <taxon>Lingulata</taxon>
        <taxon>Lingulida</taxon>
        <taxon>Linguloidea</taxon>
        <taxon>Lingulidae</taxon>
        <taxon>Lingula</taxon>
    </lineage>
</organism>
<dbReference type="PROSITE" id="PS51322">
    <property type="entry name" value="UEV"/>
    <property type="match status" value="1"/>
</dbReference>
<dbReference type="Gene3D" id="3.30.2410.10">
    <property type="entry name" value="Hect, E3 ligase catalytic domain"/>
    <property type="match status" value="1"/>
</dbReference>
<evidence type="ECO:0000259" key="3">
    <source>
        <dbReference type="PROSITE" id="PS50237"/>
    </source>
</evidence>
<dbReference type="AlphaFoldDB" id="A0A1S3HXZ7"/>
<dbReference type="OrthoDB" id="306304at2759"/>
<dbReference type="STRING" id="7574.A0A1S3HXZ7"/>
<evidence type="ECO:0000313" key="6">
    <source>
        <dbReference type="RefSeq" id="XP_013390436.1"/>
    </source>
</evidence>
<protein>
    <submittedName>
        <fullName evidence="6">Uncharacterized protein LOC106158870</fullName>
    </submittedName>
</protein>
<dbReference type="GeneID" id="106158870"/>
<evidence type="ECO:0000256" key="1">
    <source>
        <dbReference type="ARBA" id="ARBA00022786"/>
    </source>
</evidence>
<dbReference type="GO" id="GO:0004842">
    <property type="term" value="F:ubiquitin-protein transferase activity"/>
    <property type="evidence" value="ECO:0007669"/>
    <property type="project" value="InterPro"/>
</dbReference>
<dbReference type="SUPFAM" id="SSF54495">
    <property type="entry name" value="UBC-like"/>
    <property type="match status" value="1"/>
</dbReference>
<dbReference type="PANTHER" id="PTHR23306">
    <property type="entry name" value="TUMOR SUSCEPTIBILITY GENE 101 PROTEIN-RELATED"/>
    <property type="match status" value="1"/>
</dbReference>
<dbReference type="SUPFAM" id="SSF56204">
    <property type="entry name" value="Hect, E3 ligase catalytic domain"/>
    <property type="match status" value="1"/>
</dbReference>
<dbReference type="GO" id="GO:0000813">
    <property type="term" value="C:ESCRT I complex"/>
    <property type="evidence" value="ECO:0007669"/>
    <property type="project" value="TreeGrafter"/>
</dbReference>
<feature type="domain" description="UEV" evidence="4">
    <location>
        <begin position="11"/>
        <end position="154"/>
    </location>
</feature>
<dbReference type="GO" id="GO:0015031">
    <property type="term" value="P:protein transport"/>
    <property type="evidence" value="ECO:0007669"/>
    <property type="project" value="InterPro"/>
</dbReference>
<dbReference type="InterPro" id="IPR016135">
    <property type="entry name" value="UBQ-conjugating_enzyme/RWD"/>
</dbReference>
<dbReference type="PANTHER" id="PTHR23306:SF3">
    <property type="entry name" value="TUMOR SUPPRESSOR PROTEIN 101"/>
    <property type="match status" value="1"/>
</dbReference>
<accession>A0A1S3HXZ7</accession>
<dbReference type="InterPro" id="IPR052070">
    <property type="entry name" value="ESCRT-I_UEV_domain"/>
</dbReference>